<dbReference type="PROSITE" id="PS50972">
    <property type="entry name" value="PTERIN_BINDING"/>
    <property type="match status" value="1"/>
</dbReference>
<evidence type="ECO:0000256" key="3">
    <source>
        <dbReference type="ARBA" id="ARBA00004763"/>
    </source>
</evidence>
<keyword evidence="15" id="KW-1185">Reference proteome</keyword>
<evidence type="ECO:0000256" key="8">
    <source>
        <dbReference type="ARBA" id="ARBA00022723"/>
    </source>
</evidence>
<dbReference type="GO" id="GO:0005829">
    <property type="term" value="C:cytosol"/>
    <property type="evidence" value="ECO:0007669"/>
    <property type="project" value="TreeGrafter"/>
</dbReference>
<evidence type="ECO:0000256" key="4">
    <source>
        <dbReference type="ARBA" id="ARBA00009503"/>
    </source>
</evidence>
<evidence type="ECO:0000256" key="1">
    <source>
        <dbReference type="ARBA" id="ARBA00000012"/>
    </source>
</evidence>
<dbReference type="Pfam" id="PF00809">
    <property type="entry name" value="Pterin_bind"/>
    <property type="match status" value="1"/>
</dbReference>
<dbReference type="GO" id="GO:0046872">
    <property type="term" value="F:metal ion binding"/>
    <property type="evidence" value="ECO:0007669"/>
    <property type="project" value="UniProtKB-KW"/>
</dbReference>
<dbReference type="AlphaFoldDB" id="A0A1D2YXD4"/>
<dbReference type="GO" id="GO:0046656">
    <property type="term" value="P:folic acid biosynthetic process"/>
    <property type="evidence" value="ECO:0007669"/>
    <property type="project" value="UniProtKB-KW"/>
</dbReference>
<dbReference type="EC" id="2.5.1.15" evidence="5"/>
<dbReference type="GO" id="GO:0046654">
    <property type="term" value="P:tetrahydrofolate biosynthetic process"/>
    <property type="evidence" value="ECO:0007669"/>
    <property type="project" value="UniProtKB-UniPathway"/>
</dbReference>
<dbReference type="FunFam" id="3.20.20.20:FF:000006">
    <property type="entry name" value="Dihydropteroate synthase"/>
    <property type="match status" value="1"/>
</dbReference>
<evidence type="ECO:0000256" key="10">
    <source>
        <dbReference type="ARBA" id="ARBA00022909"/>
    </source>
</evidence>
<dbReference type="Proteomes" id="UP000243739">
    <property type="component" value="Unassembled WGS sequence"/>
</dbReference>
<dbReference type="InterPro" id="IPR000489">
    <property type="entry name" value="Pterin-binding_dom"/>
</dbReference>
<keyword evidence="7" id="KW-0808">Transferase</keyword>
<dbReference type="UniPathway" id="UPA00077">
    <property type="reaction ID" value="UER00156"/>
</dbReference>
<dbReference type="InterPro" id="IPR006390">
    <property type="entry name" value="DHP_synth_dom"/>
</dbReference>
<accession>A0A1D2YXD4</accession>
<keyword evidence="10" id="KW-0289">Folate biosynthesis</keyword>
<evidence type="ECO:0000256" key="7">
    <source>
        <dbReference type="ARBA" id="ARBA00022679"/>
    </source>
</evidence>
<evidence type="ECO:0000256" key="12">
    <source>
        <dbReference type="ARBA" id="ARBA00053449"/>
    </source>
</evidence>
<dbReference type="SUPFAM" id="SSF51717">
    <property type="entry name" value="Dihydropteroate synthetase-like"/>
    <property type="match status" value="1"/>
</dbReference>
<evidence type="ECO:0000256" key="9">
    <source>
        <dbReference type="ARBA" id="ARBA00022842"/>
    </source>
</evidence>
<evidence type="ECO:0000259" key="13">
    <source>
        <dbReference type="PROSITE" id="PS50972"/>
    </source>
</evidence>
<comment type="similarity">
    <text evidence="4">Belongs to the DHPS family.</text>
</comment>
<evidence type="ECO:0000256" key="2">
    <source>
        <dbReference type="ARBA" id="ARBA00001946"/>
    </source>
</evidence>
<protein>
    <recommendedName>
        <fullName evidence="6">Dihydropteroate synthase</fullName>
        <ecNumber evidence="5">2.5.1.15</ecNumber>
    </recommendedName>
    <alternativeName>
        <fullName evidence="11">Dihydropteroate pyrophosphorylase</fullName>
    </alternativeName>
</protein>
<keyword evidence="9" id="KW-0460">Magnesium</keyword>
<comment type="cofactor">
    <cofactor evidence="2">
        <name>Mg(2+)</name>
        <dbReference type="ChEBI" id="CHEBI:18420"/>
    </cofactor>
</comment>
<dbReference type="PANTHER" id="PTHR20941">
    <property type="entry name" value="FOLATE SYNTHESIS PROTEINS"/>
    <property type="match status" value="1"/>
</dbReference>
<dbReference type="InterPro" id="IPR011005">
    <property type="entry name" value="Dihydropteroate_synth-like_sf"/>
</dbReference>
<comment type="function">
    <text evidence="12">Catalyzes the condensation of para-aminobenzoate (pABA) with 6-hydroxymethyl-7,8-dihydropterin diphosphate (DHPt-PP) to form 7,8-dihydropteroate (H2Pte), the immediate precursor of folate derivatives.</text>
</comment>
<evidence type="ECO:0000313" key="14">
    <source>
        <dbReference type="EMBL" id="OEG00328.1"/>
    </source>
</evidence>
<evidence type="ECO:0000256" key="6">
    <source>
        <dbReference type="ARBA" id="ARBA00016919"/>
    </source>
</evidence>
<dbReference type="InterPro" id="IPR045031">
    <property type="entry name" value="DHP_synth-like"/>
</dbReference>
<name>A0A1D2YXD4_9BACI</name>
<dbReference type="EMBL" id="MIJF01000003">
    <property type="protein sequence ID" value="OEG00328.1"/>
    <property type="molecule type" value="Genomic_DNA"/>
</dbReference>
<keyword evidence="8" id="KW-0479">Metal-binding</keyword>
<dbReference type="PANTHER" id="PTHR20941:SF1">
    <property type="entry name" value="FOLIC ACID SYNTHESIS PROTEIN FOL1"/>
    <property type="match status" value="1"/>
</dbReference>
<evidence type="ECO:0000313" key="15">
    <source>
        <dbReference type="Proteomes" id="UP000243739"/>
    </source>
</evidence>
<dbReference type="NCBIfam" id="TIGR01496">
    <property type="entry name" value="DHPS"/>
    <property type="match status" value="1"/>
</dbReference>
<dbReference type="OrthoDB" id="9811744at2"/>
<gene>
    <name evidence="14" type="ORF">BHF71_05310</name>
</gene>
<dbReference type="PROSITE" id="PS00792">
    <property type="entry name" value="DHPS_1"/>
    <property type="match status" value="1"/>
</dbReference>
<feature type="domain" description="Pterin-binding" evidence="13">
    <location>
        <begin position="122"/>
        <end position="368"/>
    </location>
</feature>
<comment type="caution">
    <text evidence="14">The sequence shown here is derived from an EMBL/GenBank/DDBJ whole genome shotgun (WGS) entry which is preliminary data.</text>
</comment>
<reference evidence="14 15" key="1">
    <citation type="submission" date="2016-09" db="EMBL/GenBank/DDBJ databases">
        <title>Draft genome sequence for the type strain of Vulcanibacillus modesticaldus BR, a strictly anaerobic, moderately thermophilic, and nitrate-reducing bacterium from deep sea-hydrothermal vents of the Mid-Atlantic Ridge.</title>
        <authorList>
            <person name="Abin C.A."/>
            <person name="Hollibaugh J.T."/>
        </authorList>
    </citation>
    <scope>NUCLEOTIDE SEQUENCE [LARGE SCALE GENOMIC DNA]</scope>
    <source>
        <strain evidence="14 15">BR</strain>
    </source>
</reference>
<dbReference type="GO" id="GO:0004156">
    <property type="term" value="F:dihydropteroate synthase activity"/>
    <property type="evidence" value="ECO:0007669"/>
    <property type="project" value="UniProtKB-EC"/>
</dbReference>
<dbReference type="Gene3D" id="3.20.20.20">
    <property type="entry name" value="Dihydropteroate synthase-like"/>
    <property type="match status" value="1"/>
</dbReference>
<comment type="catalytic activity">
    <reaction evidence="1">
        <text>(7,8-dihydropterin-6-yl)methyl diphosphate + 4-aminobenzoate = 7,8-dihydropteroate + diphosphate</text>
        <dbReference type="Rhea" id="RHEA:19949"/>
        <dbReference type="ChEBI" id="CHEBI:17836"/>
        <dbReference type="ChEBI" id="CHEBI:17839"/>
        <dbReference type="ChEBI" id="CHEBI:33019"/>
        <dbReference type="ChEBI" id="CHEBI:72950"/>
        <dbReference type="EC" id="2.5.1.15"/>
    </reaction>
</comment>
<dbReference type="PROSITE" id="PS00793">
    <property type="entry name" value="DHPS_2"/>
    <property type="match status" value="1"/>
</dbReference>
<organism evidence="14 15">
    <name type="scientific">Vulcanibacillus modesticaldus</name>
    <dbReference type="NCBI Taxonomy" id="337097"/>
    <lineage>
        <taxon>Bacteria</taxon>
        <taxon>Bacillati</taxon>
        <taxon>Bacillota</taxon>
        <taxon>Bacilli</taxon>
        <taxon>Bacillales</taxon>
        <taxon>Bacillaceae</taxon>
        <taxon>Vulcanibacillus</taxon>
    </lineage>
</organism>
<comment type="pathway">
    <text evidence="3">Cofactor biosynthesis; tetrahydrofolate biosynthesis; 7,8-dihydrofolate from 2-amino-4-hydroxy-6-hydroxymethyl-7,8-dihydropteridine diphosphate and 4-aminobenzoate: step 1/2.</text>
</comment>
<dbReference type="STRING" id="337097.BHF71_05310"/>
<sequence>MNKIGADNAGINVMLPKGEMLLIKVQRVPLEAANILKQELLSKNGEAVLHRGVSNLTEEVSDVLLMATKKQFIEVIKKLKVQPFGLKQIAKEIEDVLKMNERSNQEKVLDCRGIPLSIGEKTLVMGILNVTPDSFSDGGKFNDLEAAINQAKKMVEEGADIIDVGGESTRPGHQAVPLEEELKRVIPIIERLSQEISVPISIDTYKAEVAKRAIEAGAHIINDVWGFKRDPDMANVAAELEVPVILMHNREDRNYQSLMDDIIADLRESIDIAIKAGVKDDNIILDPGIGFAKTYEQNLVVMNRLDEIVALGYPVLLGTSRKSMIGLTLDLPVDQRLEGTAATVSIGIAKGCKIMRVHDVKEIKRVCKMMDAIIYIK</sequence>
<dbReference type="CDD" id="cd00739">
    <property type="entry name" value="DHPS"/>
    <property type="match status" value="1"/>
</dbReference>
<evidence type="ECO:0000256" key="11">
    <source>
        <dbReference type="ARBA" id="ARBA00030193"/>
    </source>
</evidence>
<proteinExistence type="inferred from homology"/>
<evidence type="ECO:0000256" key="5">
    <source>
        <dbReference type="ARBA" id="ARBA00012458"/>
    </source>
</evidence>